<accession>A0A6J7ECC8</accession>
<dbReference type="InterPro" id="IPR025447">
    <property type="entry name" value="DUF4192"/>
</dbReference>
<dbReference type="EMBL" id="CAFBLW010000086">
    <property type="protein sequence ID" value="CAB4879991.1"/>
    <property type="molecule type" value="Genomic_DNA"/>
</dbReference>
<organism evidence="1">
    <name type="scientific">freshwater metagenome</name>
    <dbReference type="NCBI Taxonomy" id="449393"/>
    <lineage>
        <taxon>unclassified sequences</taxon>
        <taxon>metagenomes</taxon>
        <taxon>ecological metagenomes</taxon>
    </lineage>
</organism>
<dbReference type="Pfam" id="PF13830">
    <property type="entry name" value="DUF4192"/>
    <property type="match status" value="1"/>
</dbReference>
<name>A0A6J7ECC8_9ZZZZ</name>
<gene>
    <name evidence="1" type="ORF">UFOPK3461_00872</name>
</gene>
<sequence>MTTISPLLLAQSNQWRSEVSAYFVDSEREDVNDLQRDGATAVVDLAAEFASGGHGRNRALVAQVIGRLSDIQVRDFALGVHDDQSLDNYWAMWRYLIRIAPAGYVAPLATLVAAIAYEKGESAIADQALARAFEDDARYSLALLLHRVFAAGWPKEAFASMRVELHPKVCAGIFMS</sequence>
<dbReference type="AlphaFoldDB" id="A0A6J7ECC8"/>
<reference evidence="1" key="1">
    <citation type="submission" date="2020-05" db="EMBL/GenBank/DDBJ databases">
        <authorList>
            <person name="Chiriac C."/>
            <person name="Salcher M."/>
            <person name="Ghai R."/>
            <person name="Kavagutti S V."/>
        </authorList>
    </citation>
    <scope>NUCLEOTIDE SEQUENCE</scope>
</reference>
<protein>
    <submittedName>
        <fullName evidence="1">Unannotated protein</fullName>
    </submittedName>
</protein>
<proteinExistence type="predicted"/>
<evidence type="ECO:0000313" key="1">
    <source>
        <dbReference type="EMBL" id="CAB4879991.1"/>
    </source>
</evidence>